<proteinExistence type="predicted"/>
<comment type="caution">
    <text evidence="2">The sequence shown here is derived from an EMBL/GenBank/DDBJ whole genome shotgun (WGS) entry which is preliminary data.</text>
</comment>
<keyword evidence="1" id="KW-1133">Transmembrane helix</keyword>
<keyword evidence="1" id="KW-0812">Transmembrane</keyword>
<reference evidence="2 3" key="1">
    <citation type="journal article" date="2020" name="ISME J.">
        <title>Uncovering the hidden diversity of litter-decomposition mechanisms in mushroom-forming fungi.</title>
        <authorList>
            <person name="Floudas D."/>
            <person name="Bentzer J."/>
            <person name="Ahren D."/>
            <person name="Johansson T."/>
            <person name="Persson P."/>
            <person name="Tunlid A."/>
        </authorList>
    </citation>
    <scope>NUCLEOTIDE SEQUENCE [LARGE SCALE GENOMIC DNA]</scope>
    <source>
        <strain evidence="2 3">CBS 661.87</strain>
    </source>
</reference>
<dbReference type="AlphaFoldDB" id="A0A8H5HEA1"/>
<evidence type="ECO:0000313" key="3">
    <source>
        <dbReference type="Proteomes" id="UP000565441"/>
    </source>
</evidence>
<name>A0A8H5HEA1_9AGAR</name>
<dbReference type="Proteomes" id="UP000565441">
    <property type="component" value="Unassembled WGS sequence"/>
</dbReference>
<protein>
    <submittedName>
        <fullName evidence="2">Uncharacterized protein</fullName>
    </submittedName>
</protein>
<sequence length="123" mass="13945">MTWDRRIITHQLLQLLPPMLYSPNPYIIYITTHLILTLLFHLFRFILSPSVFAFLDTVLFPPRRPRPPISRPLIASPVTHLIIGALASAGGGLTASTLSTWSPSWSFSTPIQQHSKHTRKTFT</sequence>
<organism evidence="2 3">
    <name type="scientific">Tricholomella constricta</name>
    <dbReference type="NCBI Taxonomy" id="117010"/>
    <lineage>
        <taxon>Eukaryota</taxon>
        <taxon>Fungi</taxon>
        <taxon>Dikarya</taxon>
        <taxon>Basidiomycota</taxon>
        <taxon>Agaricomycotina</taxon>
        <taxon>Agaricomycetes</taxon>
        <taxon>Agaricomycetidae</taxon>
        <taxon>Agaricales</taxon>
        <taxon>Tricholomatineae</taxon>
        <taxon>Lyophyllaceae</taxon>
        <taxon>Tricholomella</taxon>
    </lineage>
</organism>
<evidence type="ECO:0000256" key="1">
    <source>
        <dbReference type="SAM" id="Phobius"/>
    </source>
</evidence>
<dbReference type="EMBL" id="JAACJP010000010">
    <property type="protein sequence ID" value="KAF5381677.1"/>
    <property type="molecule type" value="Genomic_DNA"/>
</dbReference>
<feature type="transmembrane region" description="Helical" evidence="1">
    <location>
        <begin position="73"/>
        <end position="95"/>
    </location>
</feature>
<feature type="transmembrane region" description="Helical" evidence="1">
    <location>
        <begin position="26"/>
        <end position="47"/>
    </location>
</feature>
<keyword evidence="3" id="KW-1185">Reference proteome</keyword>
<keyword evidence="1" id="KW-0472">Membrane</keyword>
<accession>A0A8H5HEA1</accession>
<gene>
    <name evidence="2" type="ORF">D9615_005387</name>
</gene>
<evidence type="ECO:0000313" key="2">
    <source>
        <dbReference type="EMBL" id="KAF5381677.1"/>
    </source>
</evidence>